<feature type="region of interest" description="Disordered" evidence="13">
    <location>
        <begin position="169"/>
        <end position="208"/>
    </location>
</feature>
<dbReference type="GO" id="GO:0005509">
    <property type="term" value="F:calcium ion binding"/>
    <property type="evidence" value="ECO:0007669"/>
    <property type="project" value="EnsemblFungi"/>
</dbReference>
<accession>A0A086T0X2</accession>
<dbReference type="Gene3D" id="2.70.150.10">
    <property type="entry name" value="Calcium-transporting ATPase, cytoplasmic transduction domain A"/>
    <property type="match status" value="1"/>
</dbReference>
<keyword evidence="3 14" id="KW-0812">Transmembrane</keyword>
<keyword evidence="4" id="KW-0547">Nucleotide-binding</keyword>
<dbReference type="GO" id="GO:0006874">
    <property type="term" value="P:intracellular calcium ion homeostasis"/>
    <property type="evidence" value="ECO:0007669"/>
    <property type="project" value="EnsemblFungi"/>
</dbReference>
<dbReference type="InterPro" id="IPR023298">
    <property type="entry name" value="ATPase_P-typ_TM_dom_sf"/>
</dbReference>
<evidence type="ECO:0000313" key="17">
    <source>
        <dbReference type="Proteomes" id="UP000029964"/>
    </source>
</evidence>
<reference evidence="17" key="1">
    <citation type="journal article" date="2014" name="Genome Announc.">
        <title>Genome sequence and annotation of Acremonium chrysogenum, producer of the beta-lactam antibiotic cephalosporin C.</title>
        <authorList>
            <person name="Terfehr D."/>
            <person name="Dahlmann T.A."/>
            <person name="Specht T."/>
            <person name="Zadra I."/>
            <person name="Kuernsteiner H."/>
            <person name="Kueck U."/>
        </authorList>
    </citation>
    <scope>NUCLEOTIDE SEQUENCE [LARGE SCALE GENOMIC DNA]</scope>
    <source>
        <strain evidence="17">ATCC 11550 / CBS 779.69 / DSM 880 / IAM 14645 / JCM 23072 / IMI 49137</strain>
    </source>
</reference>
<proteinExistence type="inferred from homology"/>
<evidence type="ECO:0000256" key="3">
    <source>
        <dbReference type="ARBA" id="ARBA00022692"/>
    </source>
</evidence>
<dbReference type="GO" id="GO:0005388">
    <property type="term" value="F:P-type calcium transporter activity"/>
    <property type="evidence" value="ECO:0007669"/>
    <property type="project" value="UniProtKB-EC"/>
</dbReference>
<keyword evidence="8" id="KW-1278">Translocase</keyword>
<dbReference type="SUPFAM" id="SSF81665">
    <property type="entry name" value="Calcium ATPase, transmembrane domain M"/>
    <property type="match status" value="1"/>
</dbReference>
<evidence type="ECO:0000256" key="10">
    <source>
        <dbReference type="ARBA" id="ARBA00023034"/>
    </source>
</evidence>
<dbReference type="Gene3D" id="1.20.1110.10">
    <property type="entry name" value="Calcium-transporting ATPase, transmembrane domain"/>
    <property type="match status" value="2"/>
</dbReference>
<dbReference type="PANTHER" id="PTHR42861">
    <property type="entry name" value="CALCIUM-TRANSPORTING ATPASE"/>
    <property type="match status" value="1"/>
</dbReference>
<comment type="similarity">
    <text evidence="12">Belongs to the cation transport ATPase (P-type) (TC 3.A.3) family.</text>
</comment>
<evidence type="ECO:0000256" key="11">
    <source>
        <dbReference type="ARBA" id="ARBA00023136"/>
    </source>
</evidence>
<keyword evidence="7" id="KW-0460">Magnesium</keyword>
<feature type="transmembrane region" description="Helical" evidence="14">
    <location>
        <begin position="952"/>
        <end position="969"/>
    </location>
</feature>
<evidence type="ECO:0000256" key="13">
    <source>
        <dbReference type="SAM" id="MobiDB-lite"/>
    </source>
</evidence>
<protein>
    <recommendedName>
        <fullName evidence="2">P-type Ca(2+) transporter</fullName>
        <ecNumber evidence="2">7.2.2.10</ecNumber>
    </recommendedName>
</protein>
<evidence type="ECO:0000256" key="5">
    <source>
        <dbReference type="ARBA" id="ARBA00022837"/>
    </source>
</evidence>
<dbReference type="InterPro" id="IPR044492">
    <property type="entry name" value="P_typ_ATPase_HD_dom"/>
</dbReference>
<feature type="region of interest" description="Disordered" evidence="13">
    <location>
        <begin position="23"/>
        <end position="46"/>
    </location>
</feature>
<evidence type="ECO:0000256" key="6">
    <source>
        <dbReference type="ARBA" id="ARBA00022840"/>
    </source>
</evidence>
<dbReference type="GO" id="GO:0005524">
    <property type="term" value="F:ATP binding"/>
    <property type="evidence" value="ECO:0007669"/>
    <property type="project" value="UniProtKB-KW"/>
</dbReference>
<dbReference type="SUPFAM" id="SSF56784">
    <property type="entry name" value="HAD-like"/>
    <property type="match status" value="1"/>
</dbReference>
<keyword evidence="17" id="KW-1185">Reference proteome</keyword>
<evidence type="ECO:0000256" key="9">
    <source>
        <dbReference type="ARBA" id="ARBA00022989"/>
    </source>
</evidence>
<dbReference type="InterPro" id="IPR059000">
    <property type="entry name" value="ATPase_P-type_domA"/>
</dbReference>
<dbReference type="Pfam" id="PF00690">
    <property type="entry name" value="Cation_ATPase_N"/>
    <property type="match status" value="1"/>
</dbReference>
<dbReference type="Pfam" id="PF00689">
    <property type="entry name" value="Cation_ATPase_C"/>
    <property type="match status" value="1"/>
</dbReference>
<dbReference type="GO" id="GO:0005789">
    <property type="term" value="C:endoplasmic reticulum membrane"/>
    <property type="evidence" value="ECO:0007669"/>
    <property type="project" value="EnsemblFungi"/>
</dbReference>
<dbReference type="InterPro" id="IPR023214">
    <property type="entry name" value="HAD_sf"/>
</dbReference>
<dbReference type="AlphaFoldDB" id="A0A086T0X2"/>
<dbReference type="InterPro" id="IPR036412">
    <property type="entry name" value="HAD-like_sf"/>
</dbReference>
<dbReference type="SUPFAM" id="SSF81653">
    <property type="entry name" value="Calcium ATPase, transduction domain A"/>
    <property type="match status" value="1"/>
</dbReference>
<keyword evidence="11 14" id="KW-0472">Membrane</keyword>
<dbReference type="GO" id="GO:0000139">
    <property type="term" value="C:Golgi membrane"/>
    <property type="evidence" value="ECO:0007669"/>
    <property type="project" value="UniProtKB-SubCell"/>
</dbReference>
<name>A0A086T0X2_HAPC1</name>
<comment type="caution">
    <text evidence="16">The sequence shown here is derived from an EMBL/GenBank/DDBJ whole genome shotgun (WGS) entry which is preliminary data.</text>
</comment>
<organism evidence="16 17">
    <name type="scientific">Hapsidospora chrysogenum (strain ATCC 11550 / CBS 779.69 / DSM 880 / IAM 14645 / JCM 23072 / IMI 49137)</name>
    <name type="common">Acremonium chrysogenum</name>
    <dbReference type="NCBI Taxonomy" id="857340"/>
    <lineage>
        <taxon>Eukaryota</taxon>
        <taxon>Fungi</taxon>
        <taxon>Dikarya</taxon>
        <taxon>Ascomycota</taxon>
        <taxon>Pezizomycotina</taxon>
        <taxon>Sordariomycetes</taxon>
        <taxon>Hypocreomycetidae</taxon>
        <taxon>Hypocreales</taxon>
        <taxon>Bionectriaceae</taxon>
        <taxon>Hapsidospora</taxon>
    </lineage>
</organism>
<dbReference type="Gene3D" id="3.40.1110.10">
    <property type="entry name" value="Calcium-transporting ATPase, cytoplasmic domain N"/>
    <property type="match status" value="1"/>
</dbReference>
<feature type="transmembrane region" description="Helical" evidence="14">
    <location>
        <begin position="1019"/>
        <end position="1037"/>
    </location>
</feature>
<dbReference type="SFLD" id="SFLDG00002">
    <property type="entry name" value="C1.7:_P-type_atpase_like"/>
    <property type="match status" value="1"/>
</dbReference>
<feature type="transmembrane region" description="Helical" evidence="14">
    <location>
        <begin position="919"/>
        <end position="940"/>
    </location>
</feature>
<dbReference type="GO" id="GO:0016236">
    <property type="term" value="P:macroautophagy"/>
    <property type="evidence" value="ECO:0007669"/>
    <property type="project" value="EnsemblFungi"/>
</dbReference>
<keyword evidence="5" id="KW-0106">Calcium</keyword>
<dbReference type="PROSITE" id="PS00154">
    <property type="entry name" value="ATPASE_E1_E2"/>
    <property type="match status" value="1"/>
</dbReference>
<dbReference type="GO" id="GO:0030026">
    <property type="term" value="P:intracellular manganese ion homeostasis"/>
    <property type="evidence" value="ECO:0007669"/>
    <property type="project" value="EnsemblFungi"/>
</dbReference>
<evidence type="ECO:0000256" key="8">
    <source>
        <dbReference type="ARBA" id="ARBA00022967"/>
    </source>
</evidence>
<keyword evidence="10" id="KW-0333">Golgi apparatus</keyword>
<dbReference type="SMART" id="SM00831">
    <property type="entry name" value="Cation_ATPase_N"/>
    <property type="match status" value="1"/>
</dbReference>
<dbReference type="SFLD" id="SFLDS00003">
    <property type="entry name" value="Haloacid_Dehalogenase"/>
    <property type="match status" value="1"/>
</dbReference>
<evidence type="ECO:0000313" key="16">
    <source>
        <dbReference type="EMBL" id="KFH43004.1"/>
    </source>
</evidence>
<comment type="subcellular location">
    <subcellularLocation>
        <location evidence="1">Golgi apparatus membrane</location>
        <topology evidence="1">Multi-pass membrane protein</topology>
    </subcellularLocation>
</comment>
<dbReference type="FunFam" id="3.40.1110.10:FF:000040">
    <property type="entry name" value="Calcium-transporting ATPase 1"/>
    <property type="match status" value="1"/>
</dbReference>
<dbReference type="InterPro" id="IPR006068">
    <property type="entry name" value="ATPase_P-typ_cation-transptr_C"/>
</dbReference>
<feature type="transmembrane region" description="Helical" evidence="14">
    <location>
        <begin position="989"/>
        <end position="1007"/>
    </location>
</feature>
<dbReference type="HOGENOM" id="CLU_002360_3_3_1"/>
<dbReference type="SUPFAM" id="SSF81660">
    <property type="entry name" value="Metal cation-transporting ATPase, ATP-binding domain N"/>
    <property type="match status" value="1"/>
</dbReference>
<dbReference type="FunFam" id="3.40.50.1000:FF:000028">
    <property type="entry name" value="Calcium-transporting P-type ATPase, putative"/>
    <property type="match status" value="1"/>
</dbReference>
<sequence length="1059" mass="114546">MQLPWPGPGENGSVLPTTTIPTITGLASDPADRPSSRPRHLRTTSAVARSTADDFSYMSPSEAAARLRTSLVQGLHPNEALKRLSEHGPNEIPHDPPEPIWLRFVKQFQEPLIVLLLVSAGTSLLLGNMDDALSIAVAVTIVVSVGFVQEYRSEKSIEALNHLVPNHAHLVRGPGSKPPSIQRPPTWPRQDLDAQDHAPTPGTQTPVDDALDAASTKVMASQLVPGDLILFTTGDRIPADVRVTRAADLTIDESNLTGETDPVRIGAEARTRNISSYGLISQPRNDALSSDSRDARGSESTKNIAYMGTLVKSGHGQGIVFATGGHTHFGTIATSVSGTESPRSPLQLSMDDLGSQLSKASFVVIGLISIVGWLQGKRLLEIFTISISLAVAAIPEGLPIIVTVTLALGVHRMAKHNAIVRRMPKVETLGSVNVVCTDKTGTLTTNHMTTAKMWYFGARGAVDVDSEDQSAEYEPTPASLRILRIGNIANNARLAQRFTDSGAAATAVLSSTVNRGDANTHTRWVGQPTDVAMLDLLDKFREHDVRDSIGPRVSETPFSSERKWMGVTIGGDSRSDKEFAYMKGSIEKVLDACDTYVDSDGREIVLDARRREEALQAAETLAATGLRVIGFASGPVKSLRSRPTRNGTPGPDGASSPLSQSGDGSYKGLTFAGLVGMSDPPRPGVGRSIRRLMRGGVKVIMITGDAETTALAIGKQLGMNIAVPSVHGKGQSTVKPVLRGDEVDRMSEMELAQAMEHTTIFARTNPDHKMKIIRALQSRGDIVAMTGDGVNDAPALKKADIGISMGRHGTDVAKEAADMILTDDDFSTILRAIEEGKGIFNNIQNFLTFQLSTSAASLSLVFLCTCFGFRNPLNAMQILWINIIMDGPPAQSLGVEKVDPDVMNRPPRRRNDPVLTKALVTRVLTSASIIMLGTMLVYSREMLDGQVTRRDTTMTFTCFVFFDMFNALACRSESKSILAGEIGLLTNNLFNWAVSLSVLCQLLVVYFPWLQSTFQTEALGFFDLVRLVVLCSTVFWADELRKYLKYRQRRLVGGYSQAV</sequence>
<dbReference type="InterPro" id="IPR023299">
    <property type="entry name" value="ATPase_P-typ_cyto_dom_N"/>
</dbReference>
<dbReference type="InterPro" id="IPR018303">
    <property type="entry name" value="ATPase_P-typ_P_site"/>
</dbReference>
<dbReference type="SFLD" id="SFLDF00027">
    <property type="entry name" value="p-type_atpase"/>
    <property type="match status" value="1"/>
</dbReference>
<dbReference type="NCBIfam" id="TIGR01494">
    <property type="entry name" value="ATPase_P-type"/>
    <property type="match status" value="2"/>
</dbReference>
<evidence type="ECO:0000256" key="1">
    <source>
        <dbReference type="ARBA" id="ARBA00004653"/>
    </source>
</evidence>
<evidence type="ECO:0000256" key="4">
    <source>
        <dbReference type="ARBA" id="ARBA00022741"/>
    </source>
</evidence>
<feature type="region of interest" description="Disordered" evidence="13">
    <location>
        <begin position="637"/>
        <end position="663"/>
    </location>
</feature>
<dbReference type="GO" id="GO:0016887">
    <property type="term" value="F:ATP hydrolysis activity"/>
    <property type="evidence" value="ECO:0007669"/>
    <property type="project" value="InterPro"/>
</dbReference>
<dbReference type="InterPro" id="IPR008250">
    <property type="entry name" value="ATPase_P-typ_transduc_dom_A_sf"/>
</dbReference>
<dbReference type="InterPro" id="IPR004014">
    <property type="entry name" value="ATPase_P-typ_cation-transptr_N"/>
</dbReference>
<dbReference type="EC" id="7.2.2.10" evidence="2"/>
<evidence type="ECO:0000256" key="12">
    <source>
        <dbReference type="ARBA" id="ARBA00038148"/>
    </source>
</evidence>
<feature type="domain" description="Cation-transporting P-type ATPase N-terminal" evidence="15">
    <location>
        <begin position="54"/>
        <end position="128"/>
    </location>
</feature>
<evidence type="ECO:0000256" key="2">
    <source>
        <dbReference type="ARBA" id="ARBA00012790"/>
    </source>
</evidence>
<dbReference type="Pfam" id="PF13246">
    <property type="entry name" value="Cation_ATPase"/>
    <property type="match status" value="1"/>
</dbReference>
<dbReference type="OrthoDB" id="3352408at2759"/>
<dbReference type="InterPro" id="IPR001757">
    <property type="entry name" value="P_typ_ATPase"/>
</dbReference>
<dbReference type="GO" id="GO:0140613">
    <property type="term" value="F:P-type manganese transporter activity"/>
    <property type="evidence" value="ECO:0007669"/>
    <property type="project" value="EnsemblFungi"/>
</dbReference>
<dbReference type="GO" id="GO:0005635">
    <property type="term" value="C:nuclear envelope"/>
    <property type="evidence" value="ECO:0007669"/>
    <property type="project" value="EnsemblFungi"/>
</dbReference>
<dbReference type="PRINTS" id="PR00119">
    <property type="entry name" value="CATATPASE"/>
</dbReference>
<evidence type="ECO:0000256" key="14">
    <source>
        <dbReference type="SAM" id="Phobius"/>
    </source>
</evidence>
<dbReference type="GO" id="GO:0005886">
    <property type="term" value="C:plasma membrane"/>
    <property type="evidence" value="ECO:0007669"/>
    <property type="project" value="EnsemblFungi"/>
</dbReference>
<keyword evidence="9 14" id="KW-1133">Transmembrane helix</keyword>
<dbReference type="Proteomes" id="UP000029964">
    <property type="component" value="Unassembled WGS sequence"/>
</dbReference>
<evidence type="ECO:0000259" key="15">
    <source>
        <dbReference type="SMART" id="SM00831"/>
    </source>
</evidence>
<dbReference type="Pfam" id="PF00122">
    <property type="entry name" value="E1-E2_ATPase"/>
    <property type="match status" value="1"/>
</dbReference>
<evidence type="ECO:0000256" key="7">
    <source>
        <dbReference type="ARBA" id="ARBA00022842"/>
    </source>
</evidence>
<keyword evidence="6" id="KW-0067">ATP-binding</keyword>
<dbReference type="Gene3D" id="3.40.50.1000">
    <property type="entry name" value="HAD superfamily/HAD-like"/>
    <property type="match status" value="1"/>
</dbReference>
<dbReference type="EMBL" id="JPKY01000080">
    <property type="protein sequence ID" value="KFH43004.1"/>
    <property type="molecule type" value="Genomic_DNA"/>
</dbReference>
<gene>
    <name evidence="16" type="ORF">ACRE_062820</name>
</gene>
<dbReference type="STRING" id="857340.A0A086T0X2"/>